<dbReference type="Proteomes" id="UP001196873">
    <property type="component" value="Unassembled WGS sequence"/>
</dbReference>
<organism evidence="2 3">
    <name type="scientific">Segatella salivae</name>
    <dbReference type="NCBI Taxonomy" id="228604"/>
    <lineage>
        <taxon>Bacteria</taxon>
        <taxon>Pseudomonadati</taxon>
        <taxon>Bacteroidota</taxon>
        <taxon>Bacteroidia</taxon>
        <taxon>Bacteroidales</taxon>
        <taxon>Prevotellaceae</taxon>
        <taxon>Segatella</taxon>
    </lineage>
</organism>
<evidence type="ECO:0000313" key="3">
    <source>
        <dbReference type="Proteomes" id="UP001196873"/>
    </source>
</evidence>
<reference evidence="2" key="1">
    <citation type="submission" date="2021-07" db="EMBL/GenBank/DDBJ databases">
        <title>Genomic diversity and antimicrobial resistance of Prevotella spp. isolated from chronic lung disease airways.</title>
        <authorList>
            <person name="Webb K.A."/>
            <person name="Olagoke O.S."/>
            <person name="Baird T."/>
            <person name="Neill J."/>
            <person name="Pham A."/>
            <person name="Wells T.J."/>
            <person name="Ramsay K.A."/>
            <person name="Bell S.C."/>
            <person name="Sarovich D.S."/>
            <person name="Price E.P."/>
        </authorList>
    </citation>
    <scope>NUCLEOTIDE SEQUENCE</scope>
    <source>
        <strain evidence="2">SCHI0047.S.3</strain>
    </source>
</reference>
<feature type="chain" id="PRO_5043543026" evidence="1">
    <location>
        <begin position="21"/>
        <end position="543"/>
    </location>
</feature>
<comment type="caution">
    <text evidence="2">The sequence shown here is derived from an EMBL/GenBank/DDBJ whole genome shotgun (WGS) entry which is preliminary data.</text>
</comment>
<dbReference type="Pfam" id="PF19494">
    <property type="entry name" value="DUF6029"/>
    <property type="match status" value="1"/>
</dbReference>
<protein>
    <submittedName>
        <fullName evidence="2">Uncharacterized protein</fullName>
    </submittedName>
</protein>
<proteinExistence type="predicted"/>
<keyword evidence="1" id="KW-0732">Signal</keyword>
<evidence type="ECO:0000256" key="1">
    <source>
        <dbReference type="SAM" id="SignalP"/>
    </source>
</evidence>
<evidence type="ECO:0000313" key="2">
    <source>
        <dbReference type="EMBL" id="MBW4865149.1"/>
    </source>
</evidence>
<sequence length="543" mass="61731">MKRWTMIMLLIGAANISLCAQEQPDKLHLSGSFQSDILLPERDKSTGADALDGHFLTNTYLNLKATSRYVEAGTRLEYLQHPLPGFEKDFKGWGLPYLYVKGNYKNVELTLGDFYEQFGSGFILRTYEERSLGIDNSLQGLRFSVRPWAGLAVKMLAGRQRRYWKHNNSWLIGGDIEWNIDEWFKGLQQHNTYVMLGFSYVNKYEKEDIVMTVPTHRLRLPLYVNAFDVRFHLQHRSFNVLAEIAMKTQDPSKDNGYIYRNGYVSMLSCSYSKRGKSLLLQAKRSTNMAFRSNRGMEGASSFINHMPPFTIEHTYTLAALYPYATRPEGEWAYQAAGAYTFPKGSSLGGSYGTTVKLNFSHIHSVRKNNVGGSGTDGYGSPFWAWGPSAYYQDVDVQLEKRLGKDTKLNVMLMNQRYNQTLLEGHGGMLNSQIFVAEVKQKLSTTTILRIEGQYLSSKNGDKDWAFGLAELSLAPHWMVTLSDLYNLGSTHIHYYQGFVTYNRGAHRLQMGYGRTRAGFNCSGGVCRYIPATKGLTLSYNYNF</sequence>
<name>A0AAW4NLZ5_9BACT</name>
<dbReference type="RefSeq" id="WP_219425857.1">
    <property type="nucleotide sequence ID" value="NZ_JAHXQY010000009.1"/>
</dbReference>
<dbReference type="AlphaFoldDB" id="A0AAW4NLZ5"/>
<feature type="signal peptide" evidence="1">
    <location>
        <begin position="1"/>
        <end position="20"/>
    </location>
</feature>
<dbReference type="EMBL" id="JAHXRF010000004">
    <property type="protein sequence ID" value="MBW4865149.1"/>
    <property type="molecule type" value="Genomic_DNA"/>
</dbReference>
<dbReference type="InterPro" id="IPR046070">
    <property type="entry name" value="DUF6029"/>
</dbReference>
<accession>A0AAW4NLZ5</accession>
<gene>
    <name evidence="2" type="ORF">KZY68_03740</name>
</gene>